<dbReference type="Gene3D" id="1.20.120.520">
    <property type="entry name" value="nmb1532 protein domain like"/>
    <property type="match status" value="1"/>
</dbReference>
<feature type="region of interest" description="Disordered" evidence="1">
    <location>
        <begin position="60"/>
        <end position="92"/>
    </location>
</feature>
<evidence type="ECO:0000256" key="1">
    <source>
        <dbReference type="SAM" id="MobiDB-lite"/>
    </source>
</evidence>
<dbReference type="Proteomes" id="UP000230605">
    <property type="component" value="Chromosome 5"/>
</dbReference>
<feature type="compositionally biased region" description="Basic and acidic residues" evidence="1">
    <location>
        <begin position="81"/>
        <end position="91"/>
    </location>
</feature>
<evidence type="ECO:0000313" key="4">
    <source>
        <dbReference type="Proteomes" id="UP000230605"/>
    </source>
</evidence>
<feature type="domain" description="Hemerythrin-like" evidence="2">
    <location>
        <begin position="107"/>
        <end position="235"/>
    </location>
</feature>
<sequence>MLRKVFPIVTASSSIRTLRTLGCRLLGKQQQRTFQFSRGVLANMESSAIPASSCPEQAFEKMEEAGVPKASQPSEAAEPSAEQKAESKEQQLPKLSAQEYRIYNSMAEHMDMFHNNFRQTWNTIYAACVSNTRPSGFSIRQFLALIGQFCHHLTIHHTIEEQHIFPVLAKKMKFFNPKEHALKQHRGIHDGVEALEEWVQQVKEGSREFQLKELKVVMDGFGQVLWAHLEDEVRELGAENMRKYWSVQEMRRMPM</sequence>
<dbReference type="AlphaFoldDB" id="A0A2G5H7V8"/>
<dbReference type="Pfam" id="PF01814">
    <property type="entry name" value="Hemerythrin"/>
    <property type="match status" value="1"/>
</dbReference>
<dbReference type="EMBL" id="LKMD01000108">
    <property type="protein sequence ID" value="PIA88617.1"/>
    <property type="molecule type" value="Genomic_DNA"/>
</dbReference>
<protein>
    <recommendedName>
        <fullName evidence="2">Hemerythrin-like domain-containing protein</fullName>
    </recommendedName>
</protein>
<comment type="caution">
    <text evidence="3">The sequence shown here is derived from an EMBL/GenBank/DDBJ whole genome shotgun (WGS) entry which is preliminary data.</text>
</comment>
<gene>
    <name evidence="3" type="ORF">CB0940_06893</name>
</gene>
<evidence type="ECO:0000259" key="2">
    <source>
        <dbReference type="Pfam" id="PF01814"/>
    </source>
</evidence>
<dbReference type="InterPro" id="IPR053206">
    <property type="entry name" value="Dimeric_xanthone_biosynth"/>
</dbReference>
<organism evidence="3 4">
    <name type="scientific">Cercospora beticola</name>
    <name type="common">Sugarbeet leaf spot fungus</name>
    <dbReference type="NCBI Taxonomy" id="122368"/>
    <lineage>
        <taxon>Eukaryota</taxon>
        <taxon>Fungi</taxon>
        <taxon>Dikarya</taxon>
        <taxon>Ascomycota</taxon>
        <taxon>Pezizomycotina</taxon>
        <taxon>Dothideomycetes</taxon>
        <taxon>Dothideomycetidae</taxon>
        <taxon>Mycosphaerellales</taxon>
        <taxon>Mycosphaerellaceae</taxon>
        <taxon>Cercospora</taxon>
    </lineage>
</organism>
<name>A0A2G5H7V8_CERBT</name>
<evidence type="ECO:0000313" key="3">
    <source>
        <dbReference type="EMBL" id="PIA88617.1"/>
    </source>
</evidence>
<feature type="compositionally biased region" description="Low complexity" evidence="1">
    <location>
        <begin position="68"/>
        <end position="80"/>
    </location>
</feature>
<dbReference type="CDD" id="cd12108">
    <property type="entry name" value="Hr-like"/>
    <property type="match status" value="1"/>
</dbReference>
<dbReference type="InterPro" id="IPR012312">
    <property type="entry name" value="Hemerythrin-like"/>
</dbReference>
<dbReference type="OrthoDB" id="10044044at2759"/>
<accession>A0A2G5H7V8</accession>
<dbReference type="PANTHER" id="PTHR38048:SF1">
    <property type="entry name" value="HEMERYTHRIN-LIKE DOMAIN-CONTAINING PROTEIN"/>
    <property type="match status" value="1"/>
</dbReference>
<reference evidence="3 4" key="1">
    <citation type="submission" date="2015-10" db="EMBL/GenBank/DDBJ databases">
        <title>The cercosporin biosynthetic gene cluster was horizontally transferred to several fungal lineages and shown to be expanded in Cercospora beticola based on microsynteny with recipient genomes.</title>
        <authorList>
            <person name="De Jonge R."/>
            <person name="Ebert M.K."/>
            <person name="Suttle J.C."/>
            <person name="Jurick Ii W.M."/>
            <person name="Secor G.A."/>
            <person name="Thomma B.P."/>
            <person name="Van De Peer Y."/>
            <person name="Bolton M.D."/>
        </authorList>
    </citation>
    <scope>NUCLEOTIDE SEQUENCE [LARGE SCALE GENOMIC DNA]</scope>
    <source>
        <strain evidence="3 4">09-40</strain>
    </source>
</reference>
<proteinExistence type="predicted"/>
<dbReference type="PANTHER" id="PTHR38048">
    <property type="entry name" value="EXPRESSED PROTEIN"/>
    <property type="match status" value="1"/>
</dbReference>